<organism evidence="2 3">
    <name type="scientific">Aquimonas voraii</name>
    <dbReference type="NCBI Taxonomy" id="265719"/>
    <lineage>
        <taxon>Bacteria</taxon>
        <taxon>Pseudomonadati</taxon>
        <taxon>Pseudomonadota</taxon>
        <taxon>Gammaproteobacteria</taxon>
        <taxon>Lysobacterales</taxon>
        <taxon>Lysobacteraceae</taxon>
        <taxon>Aquimonas</taxon>
    </lineage>
</organism>
<proteinExistence type="predicted"/>
<name>A0A1G6VZW5_9GAMM</name>
<accession>A0A1G6VZW5</accession>
<feature type="region of interest" description="Disordered" evidence="1">
    <location>
        <begin position="68"/>
        <end position="113"/>
    </location>
</feature>
<reference evidence="2 3" key="1">
    <citation type="submission" date="2016-10" db="EMBL/GenBank/DDBJ databases">
        <authorList>
            <person name="de Groot N.N."/>
        </authorList>
    </citation>
    <scope>NUCLEOTIDE SEQUENCE [LARGE SCALE GENOMIC DNA]</scope>
    <source>
        <strain evidence="2 3">DSM 16957</strain>
    </source>
</reference>
<evidence type="ECO:0000256" key="1">
    <source>
        <dbReference type="SAM" id="MobiDB-lite"/>
    </source>
</evidence>
<evidence type="ECO:0000313" key="2">
    <source>
        <dbReference type="EMBL" id="SDD59162.1"/>
    </source>
</evidence>
<dbReference type="EMBL" id="FNAG01000004">
    <property type="protein sequence ID" value="SDD59162.1"/>
    <property type="molecule type" value="Genomic_DNA"/>
</dbReference>
<protein>
    <submittedName>
        <fullName evidence="2">Uncharacterized protein</fullName>
    </submittedName>
</protein>
<dbReference type="AlphaFoldDB" id="A0A1G6VZW5"/>
<feature type="region of interest" description="Disordered" evidence="1">
    <location>
        <begin position="188"/>
        <end position="239"/>
    </location>
</feature>
<gene>
    <name evidence="2" type="ORF">SAMN04488509_10450</name>
</gene>
<feature type="compositionally biased region" description="Basic residues" evidence="1">
    <location>
        <begin position="224"/>
        <end position="239"/>
    </location>
</feature>
<keyword evidence="3" id="KW-1185">Reference proteome</keyword>
<evidence type="ECO:0000313" key="3">
    <source>
        <dbReference type="Proteomes" id="UP000199603"/>
    </source>
</evidence>
<feature type="compositionally biased region" description="Low complexity" evidence="1">
    <location>
        <begin position="68"/>
        <end position="79"/>
    </location>
</feature>
<sequence>MLASRCDEGKCAGCAGGLQMRGCHARLRRRSALERAPALAPVDPAPPSHIWAVTSPLASCAQARARALSLSPRSSIRPPAETRGLSRSSPGSAVHRGGHGSTGPSPSQCRMQPGLTMEMGTQRAALPDTAGRAPSVSEGALPPPEWAPISTLVLRVPDGPPESPANGETPVSISTFWVLDPSLGARSLGSAPRPTREGSVCFREGASRGRVDLAKQGASASSARLRRVRTRSAHPRSRW</sequence>
<dbReference type="Proteomes" id="UP000199603">
    <property type="component" value="Unassembled WGS sequence"/>
</dbReference>